<accession>B7KM30</accession>
<dbReference type="eggNOG" id="ENOG502ZA18">
    <property type="taxonomic scope" value="Bacteria"/>
</dbReference>
<feature type="transmembrane region" description="Helical" evidence="1">
    <location>
        <begin position="138"/>
        <end position="156"/>
    </location>
</feature>
<dbReference type="AlphaFoldDB" id="B7KM30"/>
<keyword evidence="1" id="KW-0472">Membrane</keyword>
<evidence type="ECO:0000313" key="2">
    <source>
        <dbReference type="EMBL" id="ACK73852.1"/>
    </source>
</evidence>
<keyword evidence="3" id="KW-1185">Reference proteome</keyword>
<reference evidence="3" key="1">
    <citation type="journal article" date="2011" name="MBio">
        <title>Novel metabolic attributes of the genus Cyanothece, comprising a group of unicellular nitrogen-fixing Cyanobacteria.</title>
        <authorList>
            <person name="Bandyopadhyay A."/>
            <person name="Elvitigala T."/>
            <person name="Welsh E."/>
            <person name="Stockel J."/>
            <person name="Liberton M."/>
            <person name="Min H."/>
            <person name="Sherman L.A."/>
            <person name="Pakrasi H.B."/>
        </authorList>
    </citation>
    <scope>NUCLEOTIDE SEQUENCE [LARGE SCALE GENOMIC DNA]</scope>
    <source>
        <strain evidence="3">PCC 7424</strain>
        <plasmid evidence="3">pP742401</plasmid>
    </source>
</reference>
<sequence>MAEAYRDILILICLGLLGWGLIRIERIYQYPFFMACIFFSFVVPQAVALVNNPGGVTQQALERVLLASCLCAAACWIGYERKPNPRWLAKLNIIVDDHKLFRAGIVLMVMGHFFYFLLSRTTIQRSAINGNWTGPATIYIFFSQVVNVAFTIFLLKTLKRPKLNNLMCTVISGWPLFQSILGGRRQPTMTFIIIVGLSLWIILRYLPPRWVIIVSIILLIFIIPVLGFLRGRFWDLIFSGQWQEIVYQTQLAFESQQAGEILELRNAALFMDAAEKTGLYGYGTGYWDSIIFQYVPGQIVGYDLKESLQFNLIKPETLENLYGYVIPTGSTTTGVGDSFIEFGYLGCLCFALIGYLFKNLWVSAVYNRSIISSLLYAGLVSPAMVGITHGIGRFLQEGIFQVVFVSLVAYYSKARTKPYLIESNPNGHGG</sequence>
<evidence type="ECO:0008006" key="4">
    <source>
        <dbReference type="Google" id="ProtNLM"/>
    </source>
</evidence>
<dbReference type="RefSeq" id="WP_012599753.1">
    <property type="nucleotide sequence ID" value="NC_011738.1"/>
</dbReference>
<feature type="transmembrane region" description="Helical" evidence="1">
    <location>
        <begin position="339"/>
        <end position="357"/>
    </location>
</feature>
<proteinExistence type="predicted"/>
<dbReference type="KEGG" id="cyc:PCC7424_5789"/>
<protein>
    <recommendedName>
        <fullName evidence="4">O-antigen polymerase</fullName>
    </recommendedName>
</protein>
<feature type="transmembrane region" description="Helical" evidence="1">
    <location>
        <begin position="187"/>
        <end position="203"/>
    </location>
</feature>
<feature type="transmembrane region" description="Helical" evidence="1">
    <location>
        <begin position="163"/>
        <end position="181"/>
    </location>
</feature>
<dbReference type="OrthoDB" id="9798095at2"/>
<dbReference type="EMBL" id="CP001292">
    <property type="protein sequence ID" value="ACK73852.1"/>
    <property type="molecule type" value="Genomic_DNA"/>
</dbReference>
<geneLocation type="plasmid" evidence="2 3">
    <name>pP742401</name>
</geneLocation>
<keyword evidence="2" id="KW-0614">Plasmid</keyword>
<organism evidence="2 3">
    <name type="scientific">Gloeothece citriformis (strain PCC 7424)</name>
    <name type="common">Cyanothece sp. (strain PCC 7424)</name>
    <dbReference type="NCBI Taxonomy" id="65393"/>
    <lineage>
        <taxon>Bacteria</taxon>
        <taxon>Bacillati</taxon>
        <taxon>Cyanobacteriota</taxon>
        <taxon>Cyanophyceae</taxon>
        <taxon>Oscillatoriophycideae</taxon>
        <taxon>Chroococcales</taxon>
        <taxon>Aphanothecaceae</taxon>
        <taxon>Gloeothece</taxon>
        <taxon>Gloeothece citriformis</taxon>
    </lineage>
</organism>
<keyword evidence="1" id="KW-0812">Transmembrane</keyword>
<feature type="transmembrane region" description="Helical" evidence="1">
    <location>
        <begin position="31"/>
        <end position="48"/>
    </location>
</feature>
<feature type="transmembrane region" description="Helical" evidence="1">
    <location>
        <begin position="210"/>
        <end position="229"/>
    </location>
</feature>
<dbReference type="HOGENOM" id="CLU_739034_0_0_3"/>
<feature type="transmembrane region" description="Helical" evidence="1">
    <location>
        <begin position="6"/>
        <end position="24"/>
    </location>
</feature>
<evidence type="ECO:0000313" key="3">
    <source>
        <dbReference type="Proteomes" id="UP000002384"/>
    </source>
</evidence>
<feature type="transmembrane region" description="Helical" evidence="1">
    <location>
        <begin position="100"/>
        <end position="118"/>
    </location>
</feature>
<dbReference type="Proteomes" id="UP000002384">
    <property type="component" value="Plasmid pP742401"/>
</dbReference>
<feature type="transmembrane region" description="Helical" evidence="1">
    <location>
        <begin position="369"/>
        <end position="388"/>
    </location>
</feature>
<name>B7KM30_GLOC7</name>
<keyword evidence="1" id="KW-1133">Transmembrane helix</keyword>
<evidence type="ECO:0000256" key="1">
    <source>
        <dbReference type="SAM" id="Phobius"/>
    </source>
</evidence>
<gene>
    <name evidence="2" type="ordered locus">PCC7424_5789</name>
</gene>
<feature type="transmembrane region" description="Helical" evidence="1">
    <location>
        <begin position="60"/>
        <end position="79"/>
    </location>
</feature>